<organism evidence="3 4">
    <name type="scientific">Desulfuromonas versatilis</name>
    <dbReference type="NCBI Taxonomy" id="2802975"/>
    <lineage>
        <taxon>Bacteria</taxon>
        <taxon>Pseudomonadati</taxon>
        <taxon>Thermodesulfobacteriota</taxon>
        <taxon>Desulfuromonadia</taxon>
        <taxon>Desulfuromonadales</taxon>
        <taxon>Desulfuromonadaceae</taxon>
        <taxon>Desulfuromonas</taxon>
    </lineage>
</organism>
<reference evidence="3 4" key="1">
    <citation type="journal article" date="2016" name="C (Basel)">
        <title>Selective Growth of and Electricity Production by Marine Exoelectrogenic Bacteria in Self-Aggregated Hydrogel of Microbially Reduced Graphene Oxide.</title>
        <authorList>
            <person name="Yoshida N."/>
            <person name="Goto Y."/>
            <person name="Miyata Y."/>
        </authorList>
    </citation>
    <scope>NUCLEOTIDE SEQUENCE [LARGE SCALE GENOMIC DNA]</scope>
    <source>
        <strain evidence="3 4">NIT-T3</strain>
    </source>
</reference>
<evidence type="ECO:0000313" key="3">
    <source>
        <dbReference type="EMBL" id="BCR06151.1"/>
    </source>
</evidence>
<dbReference type="PRINTS" id="PR00368">
    <property type="entry name" value="FADPNR"/>
</dbReference>
<gene>
    <name evidence="3" type="ORF">DESUT3_32200</name>
</gene>
<evidence type="ECO:0000313" key="4">
    <source>
        <dbReference type="Proteomes" id="UP001319827"/>
    </source>
</evidence>
<dbReference type="Pfam" id="PF07992">
    <property type="entry name" value="Pyr_redox_2"/>
    <property type="match status" value="1"/>
</dbReference>
<dbReference type="PANTHER" id="PTHR42783">
    <property type="entry name" value="GLUTAMATE SYNTHASE [NADPH] SMALL CHAIN"/>
    <property type="match status" value="1"/>
</dbReference>
<dbReference type="SUPFAM" id="SSF46548">
    <property type="entry name" value="alpha-helical ferredoxin"/>
    <property type="match status" value="1"/>
</dbReference>
<dbReference type="Proteomes" id="UP001319827">
    <property type="component" value="Chromosome"/>
</dbReference>
<dbReference type="EMBL" id="AP024355">
    <property type="protein sequence ID" value="BCR06151.1"/>
    <property type="molecule type" value="Genomic_DNA"/>
</dbReference>
<name>A0ABM8HZE0_9BACT</name>
<dbReference type="RefSeq" id="WP_221249527.1">
    <property type="nucleotide sequence ID" value="NZ_AP024355.1"/>
</dbReference>
<evidence type="ECO:0000259" key="1">
    <source>
        <dbReference type="Pfam" id="PF07992"/>
    </source>
</evidence>
<accession>A0ABM8HZE0</accession>
<reference evidence="3 4" key="2">
    <citation type="journal article" date="2021" name="Int. J. Syst. Evol. Microbiol.">
        <title>Isolation and Polyphasic Characterization of Desulfuromonas versatilis sp. Nov., an Electrogenic Bacteria Capable of Versatile Metabolism Isolated from a Graphene Oxide-Reducing Enrichment Culture.</title>
        <authorList>
            <person name="Xie L."/>
            <person name="Yoshida N."/>
            <person name="Ishii S."/>
            <person name="Meng L."/>
        </authorList>
    </citation>
    <scope>NUCLEOTIDE SEQUENCE [LARGE SCALE GENOMIC DNA]</scope>
    <source>
        <strain evidence="3 4">NIT-T3</strain>
    </source>
</reference>
<dbReference type="PRINTS" id="PR00411">
    <property type="entry name" value="PNDRDTASEI"/>
</dbReference>
<proteinExistence type="predicted"/>
<sequence length="439" mass="48050">MLDFEELEKGFTEEEAIAEASRCLQCKNPLCVQGCPIHNRIPEFIQAIRSRNYAEAIKLINERSNLAVICARVCPHSDQCEGACVLDKKGKGIKISKLERFLADKEMELSLNRVMEKVAVIGSGPAGLTVAGILAREGYRVTVFEARPLPGGVLRYGIPEYRLPKQMVDKQIEIIRNLGVRIDTGVVIGEALTLDQLFSMGYKGIFIGTGTGLSRKLGVPGEDLPGSMQAIYFLETVELVRESRLPASHLPIREGDRVIVVGAGNVAADAARTALRIGAASVDVVDIMAESERRASDKEYFEALHEGAKFQFQTSVAQIHGDSRVTGVTLQGFAPRQIVDGQSRFLPIPGSERELPCDKIIVAIGQKPFARIVSTTTGIKTNERGYVHTQAEPHYGMTTRPGVFAAGDVVHEPQTVILAMREGRRVAEAMDTYLRSLHL</sequence>
<evidence type="ECO:0008006" key="5">
    <source>
        <dbReference type="Google" id="ProtNLM"/>
    </source>
</evidence>
<dbReference type="InterPro" id="IPR036188">
    <property type="entry name" value="FAD/NAD-bd_sf"/>
</dbReference>
<dbReference type="Pfam" id="PF14691">
    <property type="entry name" value="Fer4_20"/>
    <property type="match status" value="1"/>
</dbReference>
<dbReference type="Gene3D" id="1.10.1060.10">
    <property type="entry name" value="Alpha-helical ferredoxin"/>
    <property type="match status" value="1"/>
</dbReference>
<dbReference type="InterPro" id="IPR009051">
    <property type="entry name" value="Helical_ferredxn"/>
</dbReference>
<dbReference type="SUPFAM" id="SSF51971">
    <property type="entry name" value="Nucleotide-binding domain"/>
    <property type="match status" value="1"/>
</dbReference>
<dbReference type="Gene3D" id="3.50.50.60">
    <property type="entry name" value="FAD/NAD(P)-binding domain"/>
    <property type="match status" value="2"/>
</dbReference>
<protein>
    <recommendedName>
        <fullName evidence="5">FAD-dependent pyridine nucleotide-disulfide oxidoreductase</fullName>
    </recommendedName>
</protein>
<feature type="domain" description="FAD/NAD(P)-binding" evidence="1">
    <location>
        <begin position="117"/>
        <end position="423"/>
    </location>
</feature>
<feature type="domain" description="Dihydroprymidine dehydrogenase" evidence="2">
    <location>
        <begin position="3"/>
        <end position="108"/>
    </location>
</feature>
<keyword evidence="4" id="KW-1185">Reference proteome</keyword>
<dbReference type="PANTHER" id="PTHR42783:SF3">
    <property type="entry name" value="GLUTAMATE SYNTHASE [NADPH] SMALL CHAIN-RELATED"/>
    <property type="match status" value="1"/>
</dbReference>
<dbReference type="InterPro" id="IPR023753">
    <property type="entry name" value="FAD/NAD-binding_dom"/>
</dbReference>
<dbReference type="InterPro" id="IPR028261">
    <property type="entry name" value="DPD_II"/>
</dbReference>
<evidence type="ECO:0000259" key="2">
    <source>
        <dbReference type="Pfam" id="PF14691"/>
    </source>
</evidence>